<dbReference type="InterPro" id="IPR015324">
    <property type="entry name" value="Ribosomal_Rsm22-like"/>
</dbReference>
<dbReference type="PANTHER" id="PTHR13184:SF5">
    <property type="entry name" value="METHYLTRANSFERASE-LIKE PROTEIN 17, MITOCHONDRIAL"/>
    <property type="match status" value="1"/>
</dbReference>
<dbReference type="GO" id="GO:0008168">
    <property type="term" value="F:methyltransferase activity"/>
    <property type="evidence" value="ECO:0007669"/>
    <property type="project" value="UniProtKB-KW"/>
</dbReference>
<evidence type="ECO:0000313" key="5">
    <source>
        <dbReference type="EMBL" id="SEG99835.1"/>
    </source>
</evidence>
<keyword evidence="5" id="KW-0687">Ribonucleoprotein</keyword>
<protein>
    <submittedName>
        <fullName evidence="5">Ribosomal protein RSM22 (Predicted rRNA methylase)</fullName>
    </submittedName>
</protein>
<dbReference type="AlphaFoldDB" id="A0A1H6ESA6"/>
<keyword evidence="4" id="KW-0411">Iron-sulfur</keyword>
<dbReference type="InterPro" id="IPR029063">
    <property type="entry name" value="SAM-dependent_MTases_sf"/>
</dbReference>
<sequence>MLPDDLRSALDQALARFSPQELAGSVAQLTERYRTGISTGGNHLRSRADIAAYAAYRMPATHAAAATAMRQAAALTPGFEPRSHLDAGGGTGAAIWAASRIWPSIEKITVIEHDPHIIDLGKRLVRDTAALRGTTWRQASITAALDRPPADLVTMSYALGELPEPERPKVVRWLAQDAAMVLIVEPGTPAGYATIAQARDVLRSQGMTIVAPCPHDGACPIQPGRDWCHFSVRLPRTALHRRIKAGTLSFEDEKFSYVAATPAPRPRPEARVLRHPQKRKGVVALRLCTETGGLRDETVSKRQGDLYRQARDVEWGDGWPTKTNVD</sequence>
<evidence type="ECO:0000256" key="1">
    <source>
        <dbReference type="ARBA" id="ARBA00022723"/>
    </source>
</evidence>
<keyword evidence="2" id="KW-0809">Transit peptide</keyword>
<evidence type="ECO:0000256" key="3">
    <source>
        <dbReference type="ARBA" id="ARBA00023004"/>
    </source>
</evidence>
<keyword evidence="5" id="KW-0689">Ribosomal protein</keyword>
<dbReference type="GO" id="GO:0015935">
    <property type="term" value="C:small ribosomal subunit"/>
    <property type="evidence" value="ECO:0007669"/>
    <property type="project" value="TreeGrafter"/>
</dbReference>
<dbReference type="GO" id="GO:0003735">
    <property type="term" value="F:structural constituent of ribosome"/>
    <property type="evidence" value="ECO:0007669"/>
    <property type="project" value="TreeGrafter"/>
</dbReference>
<dbReference type="GO" id="GO:0046872">
    <property type="term" value="F:metal ion binding"/>
    <property type="evidence" value="ECO:0007669"/>
    <property type="project" value="UniProtKB-KW"/>
</dbReference>
<dbReference type="GO" id="GO:0006412">
    <property type="term" value="P:translation"/>
    <property type="evidence" value="ECO:0007669"/>
    <property type="project" value="InterPro"/>
</dbReference>
<dbReference type="GO" id="GO:0051536">
    <property type="term" value="F:iron-sulfur cluster binding"/>
    <property type="evidence" value="ECO:0007669"/>
    <property type="project" value="UniProtKB-KW"/>
</dbReference>
<name>A0A1H6ESA6_9ACTN</name>
<keyword evidence="5" id="KW-0808">Transferase</keyword>
<dbReference type="RefSeq" id="WP_103961014.1">
    <property type="nucleotide sequence ID" value="NZ_FNVT01000014.1"/>
</dbReference>
<dbReference type="OrthoDB" id="9799639at2"/>
<dbReference type="InterPro" id="IPR052571">
    <property type="entry name" value="Mt_RNA_Methyltransferase"/>
</dbReference>
<dbReference type="Proteomes" id="UP000236732">
    <property type="component" value="Unassembled WGS sequence"/>
</dbReference>
<dbReference type="GO" id="GO:0032259">
    <property type="term" value="P:methylation"/>
    <property type="evidence" value="ECO:0007669"/>
    <property type="project" value="UniProtKB-KW"/>
</dbReference>
<dbReference type="SUPFAM" id="SSF53335">
    <property type="entry name" value="S-adenosyl-L-methionine-dependent methyltransferases"/>
    <property type="match status" value="1"/>
</dbReference>
<dbReference type="Gene3D" id="3.40.50.150">
    <property type="entry name" value="Vaccinia Virus protein VP39"/>
    <property type="match status" value="1"/>
</dbReference>
<accession>A0A1H6ESA6</accession>
<dbReference type="Pfam" id="PF09243">
    <property type="entry name" value="Rsm22"/>
    <property type="match status" value="1"/>
</dbReference>
<dbReference type="PANTHER" id="PTHR13184">
    <property type="entry name" value="37S RIBOSOMAL PROTEIN S22"/>
    <property type="match status" value="1"/>
</dbReference>
<keyword evidence="6" id="KW-1185">Reference proteome</keyword>
<gene>
    <name evidence="5" type="ORF">SAMN05444920_114111</name>
</gene>
<proteinExistence type="predicted"/>
<evidence type="ECO:0000256" key="2">
    <source>
        <dbReference type="ARBA" id="ARBA00022946"/>
    </source>
</evidence>
<organism evidence="5 6">
    <name type="scientific">Nonomuraea solani</name>
    <dbReference type="NCBI Taxonomy" id="1144553"/>
    <lineage>
        <taxon>Bacteria</taxon>
        <taxon>Bacillati</taxon>
        <taxon>Actinomycetota</taxon>
        <taxon>Actinomycetes</taxon>
        <taxon>Streptosporangiales</taxon>
        <taxon>Streptosporangiaceae</taxon>
        <taxon>Nonomuraea</taxon>
    </lineage>
</organism>
<keyword evidence="5" id="KW-0489">Methyltransferase</keyword>
<keyword evidence="3" id="KW-0408">Iron</keyword>
<dbReference type="EMBL" id="FNVT01000014">
    <property type="protein sequence ID" value="SEG99835.1"/>
    <property type="molecule type" value="Genomic_DNA"/>
</dbReference>
<evidence type="ECO:0000256" key="4">
    <source>
        <dbReference type="ARBA" id="ARBA00023014"/>
    </source>
</evidence>
<keyword evidence="1" id="KW-0479">Metal-binding</keyword>
<reference evidence="5 6" key="1">
    <citation type="submission" date="2016-10" db="EMBL/GenBank/DDBJ databases">
        <authorList>
            <person name="de Groot N.N."/>
        </authorList>
    </citation>
    <scope>NUCLEOTIDE SEQUENCE [LARGE SCALE GENOMIC DNA]</scope>
    <source>
        <strain evidence="5 6">CGMCC 4.7037</strain>
    </source>
</reference>
<evidence type="ECO:0000313" key="6">
    <source>
        <dbReference type="Proteomes" id="UP000236732"/>
    </source>
</evidence>